<evidence type="ECO:0000259" key="2">
    <source>
        <dbReference type="Pfam" id="PF01273"/>
    </source>
</evidence>
<keyword evidence="4" id="KW-1185">Reference proteome</keyword>
<dbReference type="SUPFAM" id="SSF55394">
    <property type="entry name" value="Bactericidal permeability-increasing protein, BPI"/>
    <property type="match status" value="1"/>
</dbReference>
<accession>A0AB34HQ40</accession>
<proteinExistence type="predicted"/>
<dbReference type="InterPro" id="IPR017943">
    <property type="entry name" value="Bactericidal_perm-incr_a/b_dom"/>
</dbReference>
<comment type="caution">
    <text evidence="3">The sequence shown here is derived from an EMBL/GenBank/DDBJ whole genome shotgun (WGS) entry which is preliminary data.</text>
</comment>
<reference evidence="3 4" key="1">
    <citation type="submission" date="2022-11" db="EMBL/GenBank/DDBJ databases">
        <title>Whole genome sequence of Eschrichtius robustus ER-17-0199.</title>
        <authorList>
            <person name="Bruniche-Olsen A."/>
            <person name="Black A.N."/>
            <person name="Fields C.J."/>
            <person name="Walden K."/>
            <person name="Dewoody J.A."/>
        </authorList>
    </citation>
    <scope>NUCLEOTIDE SEQUENCE [LARGE SCALE GENOMIC DNA]</scope>
    <source>
        <strain evidence="3">ER-17-0199</strain>
        <tissue evidence="3">Blubber</tissue>
    </source>
</reference>
<dbReference type="EMBL" id="JAIQCJ010000860">
    <property type="protein sequence ID" value="KAJ8794303.1"/>
    <property type="molecule type" value="Genomic_DNA"/>
</dbReference>
<gene>
    <name evidence="3" type="ORF">J1605_003260</name>
</gene>
<evidence type="ECO:0000313" key="3">
    <source>
        <dbReference type="EMBL" id="KAJ8794303.1"/>
    </source>
</evidence>
<feature type="domain" description="Lipid-binding serum glycoprotein N-terminal" evidence="2">
    <location>
        <begin position="184"/>
        <end position="249"/>
    </location>
</feature>
<dbReference type="AlphaFoldDB" id="A0AB34HQ40"/>
<sequence>MSSGSTSDEGEVRDQEQGSVGWGSGSLLRLLEELGFRVEAQVERPDVPVVPDEAGWEGDSSPCRDAKTDMWRVVSRAGIATYAHRSWGAGARAAMAWARGLGLLLALLLPMVGASRPDTVVRLNKEVLSYGKRRAARLSCVCLCMSMTGKCSFFLGACGGSRGVWSLSVAPEDNLTSPCSGPSVAEAGKAPLQRALQVTVPHFQDWSGGVFQPTRIQILNVHVPHLQLKFIAGFGIHLLAATNFTFKIFR</sequence>
<feature type="region of interest" description="Disordered" evidence="1">
    <location>
        <begin position="1"/>
        <end position="22"/>
    </location>
</feature>
<dbReference type="Pfam" id="PF01273">
    <property type="entry name" value="LBP_BPI_CETP"/>
    <property type="match status" value="1"/>
</dbReference>
<dbReference type="Proteomes" id="UP001159641">
    <property type="component" value="Unassembled WGS sequence"/>
</dbReference>
<dbReference type="InterPro" id="IPR017942">
    <property type="entry name" value="Lipid-bd_serum_glycop_N"/>
</dbReference>
<evidence type="ECO:0000256" key="1">
    <source>
        <dbReference type="SAM" id="MobiDB-lite"/>
    </source>
</evidence>
<evidence type="ECO:0000313" key="4">
    <source>
        <dbReference type="Proteomes" id="UP001159641"/>
    </source>
</evidence>
<name>A0AB34HQ40_ESCRO</name>
<protein>
    <recommendedName>
        <fullName evidence="2">Lipid-binding serum glycoprotein N-terminal domain-containing protein</fullName>
    </recommendedName>
</protein>
<organism evidence="3 4">
    <name type="scientific">Eschrichtius robustus</name>
    <name type="common">California gray whale</name>
    <name type="synonym">Eschrichtius gibbosus</name>
    <dbReference type="NCBI Taxonomy" id="9764"/>
    <lineage>
        <taxon>Eukaryota</taxon>
        <taxon>Metazoa</taxon>
        <taxon>Chordata</taxon>
        <taxon>Craniata</taxon>
        <taxon>Vertebrata</taxon>
        <taxon>Euteleostomi</taxon>
        <taxon>Mammalia</taxon>
        <taxon>Eutheria</taxon>
        <taxon>Laurasiatheria</taxon>
        <taxon>Artiodactyla</taxon>
        <taxon>Whippomorpha</taxon>
        <taxon>Cetacea</taxon>
        <taxon>Mysticeti</taxon>
        <taxon>Eschrichtiidae</taxon>
        <taxon>Eschrichtius</taxon>
    </lineage>
</organism>
<dbReference type="GO" id="GO:0008289">
    <property type="term" value="F:lipid binding"/>
    <property type="evidence" value="ECO:0007669"/>
    <property type="project" value="InterPro"/>
</dbReference>